<feature type="domain" description="DNA mismatch repair proteins mutS family" evidence="7">
    <location>
        <begin position="696"/>
        <end position="712"/>
    </location>
</feature>
<keyword evidence="4" id="KW-0067">ATP-binding</keyword>
<dbReference type="Gene3D" id="3.40.1170.10">
    <property type="entry name" value="DNA repair protein MutS, domain I"/>
    <property type="match status" value="1"/>
</dbReference>
<dbReference type="InterPro" id="IPR000432">
    <property type="entry name" value="DNA_mismatch_repair_MutS_C"/>
</dbReference>
<dbReference type="GO" id="GO:0005524">
    <property type="term" value="F:ATP binding"/>
    <property type="evidence" value="ECO:0007669"/>
    <property type="project" value="UniProtKB-KW"/>
</dbReference>
<dbReference type="CDD" id="cd03284">
    <property type="entry name" value="ABC_MutS1"/>
    <property type="match status" value="1"/>
</dbReference>
<keyword evidence="2" id="KW-0547">Nucleotide-binding</keyword>
<dbReference type="InterPro" id="IPR007860">
    <property type="entry name" value="DNA_mmatch_repair_MutS_con_dom"/>
</dbReference>
<accession>A0A381SS63</accession>
<dbReference type="PANTHER" id="PTHR11361">
    <property type="entry name" value="DNA MISMATCH REPAIR PROTEIN MUTS FAMILY MEMBER"/>
    <property type="match status" value="1"/>
</dbReference>
<comment type="similarity">
    <text evidence="1">Belongs to the DNA mismatch repair MutS family.</text>
</comment>
<dbReference type="GO" id="GO:0030983">
    <property type="term" value="F:mismatched DNA binding"/>
    <property type="evidence" value="ECO:0007669"/>
    <property type="project" value="InterPro"/>
</dbReference>
<keyword evidence="6" id="KW-0234">DNA repair</keyword>
<dbReference type="SMART" id="SM00534">
    <property type="entry name" value="MUTSac"/>
    <property type="match status" value="1"/>
</dbReference>
<dbReference type="GO" id="GO:0140664">
    <property type="term" value="F:ATP-dependent DNA damage sensor activity"/>
    <property type="evidence" value="ECO:0007669"/>
    <property type="project" value="InterPro"/>
</dbReference>
<dbReference type="NCBIfam" id="NF003810">
    <property type="entry name" value="PRK05399.1"/>
    <property type="match status" value="1"/>
</dbReference>
<dbReference type="InterPro" id="IPR007861">
    <property type="entry name" value="DNA_mismatch_repair_MutS_clamp"/>
</dbReference>
<evidence type="ECO:0000256" key="3">
    <source>
        <dbReference type="ARBA" id="ARBA00022763"/>
    </source>
</evidence>
<dbReference type="AlphaFoldDB" id="A0A381SS63"/>
<evidence type="ECO:0000256" key="5">
    <source>
        <dbReference type="ARBA" id="ARBA00023125"/>
    </source>
</evidence>
<dbReference type="InterPro" id="IPR017261">
    <property type="entry name" value="DNA_mismatch_repair_MutS/MSH"/>
</dbReference>
<evidence type="ECO:0000313" key="8">
    <source>
        <dbReference type="EMBL" id="SVA06846.1"/>
    </source>
</evidence>
<dbReference type="Pfam" id="PF05190">
    <property type="entry name" value="MutS_IV"/>
    <property type="match status" value="1"/>
</dbReference>
<dbReference type="FunFam" id="3.40.50.300:FF:000870">
    <property type="entry name" value="MutS protein homolog 4"/>
    <property type="match status" value="1"/>
</dbReference>
<dbReference type="InterPro" id="IPR016151">
    <property type="entry name" value="DNA_mismatch_repair_MutS_N"/>
</dbReference>
<reference evidence="8" key="1">
    <citation type="submission" date="2018-05" db="EMBL/GenBank/DDBJ databases">
        <authorList>
            <person name="Lanie J.A."/>
            <person name="Ng W.-L."/>
            <person name="Kazmierczak K.M."/>
            <person name="Andrzejewski T.M."/>
            <person name="Davidsen T.M."/>
            <person name="Wayne K.J."/>
            <person name="Tettelin H."/>
            <person name="Glass J.I."/>
            <person name="Rusch D."/>
            <person name="Podicherti R."/>
            <person name="Tsui H.-C.T."/>
            <person name="Winkler M.E."/>
        </authorList>
    </citation>
    <scope>NUCLEOTIDE SEQUENCE</scope>
</reference>
<sequence length="874" mass="96281">MQQYLEAKRQYGDAIVFFRMGDFYEMFYEDALTASRALEITLTSRSKGADGVAIPMCGIPHHAADGYLMRLVRKGFRVAICEQVGNPKKGKGIVRREVVRVVSPGTFTDADYLEEREPAFLVGLVLERGRTSARTVTALDRYGMALLDVSTGEFVTAEYEGEAARHALRDDLAVLRPREVLLSSVDDLQPLLPDAPVPLVTKIEPWIFDRDRAREALLTQLGTTGVDGFGLGDRSLAVTAAGGLVQQLRDTQKAQLSHVRSISFRNVTDAMIIDPPTMKHLEVLVSNEGTRKGSLLAEIDQTVTAMGSRRLRDWLMRPLVQIEPLNERLDAVEELTFRTVERAKLRELFKSVHDLQRLVARAAMGNAGPRDLLALQRSLSAIPRARIILKDLTAPLTGSLTAGLDDVPAVREAVETTLIEEPPAVVRDGGAIRDGVDSALDEAREISRGGRKQIAAMEAAERERTGIGSLKIRFNRVFGYFIEVSKANLHAVPDDYQRKQTVASGERFITPALKNFEQKVLGADERILEREIEVFDSLRESVAAEALRIQGSADAMAQLDVLAGLAETAAVNNYTKPYMHDGDELFIAEGRHPVVERHVGHEFVPNDVTLNSTSHQVILLTGPNMGGKSTYLRQCALIVLLAQTGSFVPANRAKLPLADRIFARVGASDNITHGQSTFMVEMQETANILHSATSRSLVLLDEIGRGTATYDGLSIAWAVAEHLATATNVRPKTLFATHYHELTDIADVLPGVANYQVVAREWEDEIHFLRKVEPGRSDRSYGIQVARLAGLPEPTVARAKQILTGLERDELSRGGRPTLTSAVHEPQPQLGLFEVPPAVEDVVAEKLREIDLEQTTPMDALVLLAELKRRSERS</sequence>
<dbReference type="InterPro" id="IPR007695">
    <property type="entry name" value="DNA_mismatch_repair_MutS-lik_N"/>
</dbReference>
<proteinExistence type="inferred from homology"/>
<dbReference type="InterPro" id="IPR036187">
    <property type="entry name" value="DNA_mismatch_repair_MutS_sf"/>
</dbReference>
<dbReference type="InterPro" id="IPR036678">
    <property type="entry name" value="MutS_con_dom_sf"/>
</dbReference>
<name>A0A381SS63_9ZZZZ</name>
<dbReference type="GO" id="GO:0006298">
    <property type="term" value="P:mismatch repair"/>
    <property type="evidence" value="ECO:0007669"/>
    <property type="project" value="InterPro"/>
</dbReference>
<dbReference type="SUPFAM" id="SSF52540">
    <property type="entry name" value="P-loop containing nucleoside triphosphate hydrolases"/>
    <property type="match status" value="1"/>
</dbReference>
<evidence type="ECO:0000256" key="6">
    <source>
        <dbReference type="ARBA" id="ARBA00023204"/>
    </source>
</evidence>
<dbReference type="GO" id="GO:0005829">
    <property type="term" value="C:cytosol"/>
    <property type="evidence" value="ECO:0007669"/>
    <property type="project" value="TreeGrafter"/>
</dbReference>
<dbReference type="PROSITE" id="PS00486">
    <property type="entry name" value="DNA_MISMATCH_REPAIR_2"/>
    <property type="match status" value="1"/>
</dbReference>
<dbReference type="Gene3D" id="3.30.420.110">
    <property type="entry name" value="MutS, connector domain"/>
    <property type="match status" value="1"/>
</dbReference>
<dbReference type="SUPFAM" id="SSF53150">
    <property type="entry name" value="DNA repair protein MutS, domain II"/>
    <property type="match status" value="1"/>
</dbReference>
<evidence type="ECO:0000256" key="1">
    <source>
        <dbReference type="ARBA" id="ARBA00006271"/>
    </source>
</evidence>
<protein>
    <recommendedName>
        <fullName evidence="7">DNA mismatch repair proteins mutS family domain-containing protein</fullName>
    </recommendedName>
</protein>
<dbReference type="SUPFAM" id="SSF55271">
    <property type="entry name" value="DNA repair protein MutS, domain I"/>
    <property type="match status" value="1"/>
</dbReference>
<dbReference type="Pfam" id="PF01624">
    <property type="entry name" value="MutS_I"/>
    <property type="match status" value="1"/>
</dbReference>
<dbReference type="InterPro" id="IPR007696">
    <property type="entry name" value="DNA_mismatch_repair_MutS_core"/>
</dbReference>
<dbReference type="SUPFAM" id="SSF48334">
    <property type="entry name" value="DNA repair protein MutS, domain III"/>
    <property type="match status" value="1"/>
</dbReference>
<dbReference type="Pfam" id="PF05188">
    <property type="entry name" value="MutS_II"/>
    <property type="match status" value="1"/>
</dbReference>
<dbReference type="HAMAP" id="MF_00096">
    <property type="entry name" value="MutS"/>
    <property type="match status" value="1"/>
</dbReference>
<dbReference type="Pfam" id="PF05192">
    <property type="entry name" value="MutS_III"/>
    <property type="match status" value="1"/>
</dbReference>
<evidence type="ECO:0000256" key="4">
    <source>
        <dbReference type="ARBA" id="ARBA00022840"/>
    </source>
</evidence>
<dbReference type="InterPro" id="IPR045076">
    <property type="entry name" value="MutS"/>
</dbReference>
<dbReference type="Gene3D" id="3.40.50.300">
    <property type="entry name" value="P-loop containing nucleotide triphosphate hydrolases"/>
    <property type="match status" value="1"/>
</dbReference>
<dbReference type="Pfam" id="PF00488">
    <property type="entry name" value="MutS_V"/>
    <property type="match status" value="1"/>
</dbReference>
<keyword evidence="5" id="KW-0238">DNA-binding</keyword>
<dbReference type="FunFam" id="3.40.1170.10:FF:000001">
    <property type="entry name" value="DNA mismatch repair protein MutS"/>
    <property type="match status" value="1"/>
</dbReference>
<dbReference type="InterPro" id="IPR005748">
    <property type="entry name" value="DNA_mismatch_repair_MutS"/>
</dbReference>
<dbReference type="EMBL" id="UINC01003498">
    <property type="protein sequence ID" value="SVA06846.1"/>
    <property type="molecule type" value="Genomic_DNA"/>
</dbReference>
<dbReference type="NCBIfam" id="TIGR01070">
    <property type="entry name" value="mutS1"/>
    <property type="match status" value="1"/>
</dbReference>
<dbReference type="PANTHER" id="PTHR11361:SF34">
    <property type="entry name" value="DNA MISMATCH REPAIR PROTEIN MSH1, MITOCHONDRIAL"/>
    <property type="match status" value="1"/>
</dbReference>
<dbReference type="SMART" id="SM00533">
    <property type="entry name" value="MUTSd"/>
    <property type="match status" value="1"/>
</dbReference>
<keyword evidence="3" id="KW-0227">DNA damage</keyword>
<gene>
    <name evidence="8" type="ORF">METZ01_LOCUS59700</name>
</gene>
<dbReference type="Gene3D" id="1.10.1420.10">
    <property type="match status" value="2"/>
</dbReference>
<evidence type="ECO:0000256" key="2">
    <source>
        <dbReference type="ARBA" id="ARBA00022741"/>
    </source>
</evidence>
<evidence type="ECO:0000259" key="7">
    <source>
        <dbReference type="PROSITE" id="PS00486"/>
    </source>
</evidence>
<organism evidence="8">
    <name type="scientific">marine metagenome</name>
    <dbReference type="NCBI Taxonomy" id="408172"/>
    <lineage>
        <taxon>unclassified sequences</taxon>
        <taxon>metagenomes</taxon>
        <taxon>ecological metagenomes</taxon>
    </lineage>
</organism>
<dbReference type="InterPro" id="IPR027417">
    <property type="entry name" value="P-loop_NTPase"/>
</dbReference>
<dbReference type="PIRSF" id="PIRSF037677">
    <property type="entry name" value="DNA_mis_repair_Msh6"/>
    <property type="match status" value="1"/>
</dbReference>